<dbReference type="OrthoDB" id="304368at2759"/>
<dbReference type="AlphaFoldDB" id="A0A8S1LLY0"/>
<accession>A0A8S1LLY0</accession>
<comment type="caution">
    <text evidence="1">The sequence shown here is derived from an EMBL/GenBank/DDBJ whole genome shotgun (WGS) entry which is preliminary data.</text>
</comment>
<protein>
    <submittedName>
        <fullName evidence="1">Uncharacterized protein</fullName>
    </submittedName>
</protein>
<evidence type="ECO:0000313" key="2">
    <source>
        <dbReference type="Proteomes" id="UP000692954"/>
    </source>
</evidence>
<keyword evidence="2" id="KW-1185">Reference proteome</keyword>
<proteinExistence type="predicted"/>
<dbReference type="Proteomes" id="UP000692954">
    <property type="component" value="Unassembled WGS sequence"/>
</dbReference>
<sequence length="253" mass="30314">MLKKNTSHNRLGMTYNLTSIEERIRIMELKRLGKKSKEIAQIMNKKIKSIESIKRIERQSQYKEFKQKVIQYGLKLSQQQIDPDIMNKKKIIKKVRIIINQILNHNDEFRLLIPISRQSSNQRRIKDSIVQIVTYHLLSNKNTSDDNKQQINDKNEIYIQHIKKNIEKQQFSNSNQESSKEEIDIDDYQNYFTIDLVTPQHLNLEMKKINFFQQYQRFSEINQLEDSTTTYENNNEKFKQLVDKSSQTHEFGL</sequence>
<organism evidence="1 2">
    <name type="scientific">Paramecium sonneborni</name>
    <dbReference type="NCBI Taxonomy" id="65129"/>
    <lineage>
        <taxon>Eukaryota</taxon>
        <taxon>Sar</taxon>
        <taxon>Alveolata</taxon>
        <taxon>Ciliophora</taxon>
        <taxon>Intramacronucleata</taxon>
        <taxon>Oligohymenophorea</taxon>
        <taxon>Peniculida</taxon>
        <taxon>Parameciidae</taxon>
        <taxon>Paramecium</taxon>
    </lineage>
</organism>
<evidence type="ECO:0000313" key="1">
    <source>
        <dbReference type="EMBL" id="CAD8063814.1"/>
    </source>
</evidence>
<gene>
    <name evidence="1" type="ORF">PSON_ATCC_30995.1.T0180180</name>
</gene>
<name>A0A8S1LLY0_9CILI</name>
<dbReference type="EMBL" id="CAJJDN010000018">
    <property type="protein sequence ID" value="CAD8063814.1"/>
    <property type="molecule type" value="Genomic_DNA"/>
</dbReference>
<reference evidence="1" key="1">
    <citation type="submission" date="2021-01" db="EMBL/GenBank/DDBJ databases">
        <authorList>
            <consortium name="Genoscope - CEA"/>
            <person name="William W."/>
        </authorList>
    </citation>
    <scope>NUCLEOTIDE SEQUENCE</scope>
</reference>